<evidence type="ECO:0000256" key="2">
    <source>
        <dbReference type="ARBA" id="ARBA00023180"/>
    </source>
</evidence>
<evidence type="ECO:0000313" key="6">
    <source>
        <dbReference type="Proteomes" id="UP000612055"/>
    </source>
</evidence>
<dbReference type="PROSITE" id="PS50015">
    <property type="entry name" value="SAP_B"/>
    <property type="match status" value="3"/>
</dbReference>
<dbReference type="InterPro" id="IPR008139">
    <property type="entry name" value="SaposinB_dom"/>
</dbReference>
<dbReference type="Gene3D" id="1.10.225.10">
    <property type="entry name" value="Saposin-like"/>
    <property type="match status" value="2"/>
</dbReference>
<keyword evidence="6" id="KW-1185">Reference proteome</keyword>
<protein>
    <recommendedName>
        <fullName evidence="4">Saposin B-type domain-containing protein</fullName>
    </recommendedName>
</protein>
<feature type="domain" description="Saposin B-type" evidence="4">
    <location>
        <begin position="38"/>
        <end position="118"/>
    </location>
</feature>
<evidence type="ECO:0000313" key="5">
    <source>
        <dbReference type="EMBL" id="KAG2496396.1"/>
    </source>
</evidence>
<evidence type="ECO:0000256" key="3">
    <source>
        <dbReference type="SAM" id="SignalP"/>
    </source>
</evidence>
<keyword evidence="3" id="KW-0732">Signal</keyword>
<reference evidence="5" key="1">
    <citation type="journal article" date="2020" name="bioRxiv">
        <title>Comparative genomics of Chlamydomonas.</title>
        <authorList>
            <person name="Craig R.J."/>
            <person name="Hasan A.R."/>
            <person name="Ness R.W."/>
            <person name="Keightley P.D."/>
        </authorList>
    </citation>
    <scope>NUCLEOTIDE SEQUENCE</scope>
    <source>
        <strain evidence="5">CCAP 11/70</strain>
    </source>
</reference>
<organism evidence="5 6">
    <name type="scientific">Edaphochlamys debaryana</name>
    <dbReference type="NCBI Taxonomy" id="47281"/>
    <lineage>
        <taxon>Eukaryota</taxon>
        <taxon>Viridiplantae</taxon>
        <taxon>Chlorophyta</taxon>
        <taxon>core chlorophytes</taxon>
        <taxon>Chlorophyceae</taxon>
        <taxon>CS clade</taxon>
        <taxon>Chlamydomonadales</taxon>
        <taxon>Chlamydomonadales incertae sedis</taxon>
        <taxon>Edaphochlamys</taxon>
    </lineage>
</organism>
<feature type="signal peptide" evidence="3">
    <location>
        <begin position="1"/>
        <end position="22"/>
    </location>
</feature>
<dbReference type="InterPro" id="IPR008138">
    <property type="entry name" value="SapB_2"/>
</dbReference>
<dbReference type="EMBL" id="JAEHOE010000019">
    <property type="protein sequence ID" value="KAG2496396.1"/>
    <property type="molecule type" value="Genomic_DNA"/>
</dbReference>
<dbReference type="PANTHER" id="PTHR11480">
    <property type="entry name" value="SAPOSIN-RELATED"/>
    <property type="match status" value="1"/>
</dbReference>
<dbReference type="SMART" id="SM00741">
    <property type="entry name" value="SapB"/>
    <property type="match status" value="2"/>
</dbReference>
<sequence length="382" mass="39473">MAGLGFALGLLVLALSSPAALAARVSSGVTVANGDLTDSQLCDTCLVAMRLMNDMLCDEGAVDFIVDLAVKQLCPATPDEEECDQLAQALLPVAVEWLRASATPASLCAAAGVCGASLMGDFGWDVPAKTLSDPGLTCPLCYHLVDSIAAAGPGAAGSDARAAALSAALKACDQLPGGMPAYCKREVEKRGLLFHWAMSAAAAFQAAEAARGDHYSEPGEVAPPLTCELMGMCTIGLGRFAPPALPRALVAAFAGAMRGSLGAVGGRLMAAASLPALKDNRCDVCKLMVLEVATLLANPQFQQTAVQYAEATCDAVSPPGFADTCRTYVDTYAPVVFALVQQYVNPDDVCVRVRMCARPEGWRELVLGEGKDANMVDGAVLP</sequence>
<evidence type="ECO:0000259" key="4">
    <source>
        <dbReference type="PROSITE" id="PS50015"/>
    </source>
</evidence>
<dbReference type="InterPro" id="IPR051428">
    <property type="entry name" value="Sphingo_Act-Surfact_Prot"/>
</dbReference>
<evidence type="ECO:0000256" key="1">
    <source>
        <dbReference type="ARBA" id="ARBA00023157"/>
    </source>
</evidence>
<dbReference type="SUPFAM" id="SSF47862">
    <property type="entry name" value="Saposin"/>
    <property type="match status" value="2"/>
</dbReference>
<dbReference type="Proteomes" id="UP000612055">
    <property type="component" value="Unassembled WGS sequence"/>
</dbReference>
<comment type="caution">
    <text evidence="5">The sequence shown here is derived from an EMBL/GenBank/DDBJ whole genome shotgun (WGS) entry which is preliminary data.</text>
</comment>
<gene>
    <name evidence="5" type="ORF">HYH03_005623</name>
</gene>
<dbReference type="InterPro" id="IPR011001">
    <property type="entry name" value="Saposin-like"/>
</dbReference>
<proteinExistence type="predicted"/>
<keyword evidence="1" id="KW-1015">Disulfide bond</keyword>
<dbReference type="AlphaFoldDB" id="A0A835Y5I7"/>
<feature type="domain" description="Saposin B-type" evidence="4">
    <location>
        <begin position="278"/>
        <end position="360"/>
    </location>
</feature>
<feature type="chain" id="PRO_5032984858" description="Saposin B-type domain-containing protein" evidence="3">
    <location>
        <begin position="23"/>
        <end position="382"/>
    </location>
</feature>
<keyword evidence="2" id="KW-0325">Glycoprotein</keyword>
<dbReference type="OrthoDB" id="69496at2759"/>
<feature type="domain" description="Saposin B-type" evidence="4">
    <location>
        <begin position="134"/>
        <end position="237"/>
    </location>
</feature>
<dbReference type="Pfam" id="PF03489">
    <property type="entry name" value="SapB_2"/>
    <property type="match status" value="1"/>
</dbReference>
<accession>A0A835Y5I7</accession>
<name>A0A835Y5I7_9CHLO</name>